<evidence type="ECO:0000313" key="9">
    <source>
        <dbReference type="Proteomes" id="UP000290365"/>
    </source>
</evidence>
<evidence type="ECO:0000256" key="4">
    <source>
        <dbReference type="ARBA" id="ARBA00022989"/>
    </source>
</evidence>
<dbReference type="Gene3D" id="1.20.1250.20">
    <property type="entry name" value="MFS general substrate transporter like domains"/>
    <property type="match status" value="1"/>
</dbReference>
<evidence type="ECO:0000313" key="8">
    <source>
        <dbReference type="EMBL" id="QBD75637.1"/>
    </source>
</evidence>
<name>A0A4P6JKC6_KTERU</name>
<evidence type="ECO:0000256" key="1">
    <source>
        <dbReference type="ARBA" id="ARBA00004651"/>
    </source>
</evidence>
<organism evidence="8 9">
    <name type="scientific">Ktedonosporobacter rubrisoli</name>
    <dbReference type="NCBI Taxonomy" id="2509675"/>
    <lineage>
        <taxon>Bacteria</taxon>
        <taxon>Bacillati</taxon>
        <taxon>Chloroflexota</taxon>
        <taxon>Ktedonobacteria</taxon>
        <taxon>Ktedonobacterales</taxon>
        <taxon>Ktedonosporobacteraceae</taxon>
        <taxon>Ktedonosporobacter</taxon>
    </lineage>
</organism>
<dbReference type="InterPro" id="IPR036259">
    <property type="entry name" value="MFS_trans_sf"/>
</dbReference>
<keyword evidence="2" id="KW-1003">Cell membrane</keyword>
<dbReference type="GO" id="GO:0005886">
    <property type="term" value="C:plasma membrane"/>
    <property type="evidence" value="ECO:0007669"/>
    <property type="project" value="UniProtKB-SubCell"/>
</dbReference>
<reference evidence="8 9" key="1">
    <citation type="submission" date="2019-01" db="EMBL/GenBank/DDBJ databases">
        <title>Ktedonosporobacter rubrisoli SCAWS-G2.</title>
        <authorList>
            <person name="Huang Y."/>
            <person name="Yan B."/>
        </authorList>
    </citation>
    <scope>NUCLEOTIDE SEQUENCE [LARGE SCALE GENOMIC DNA]</scope>
    <source>
        <strain evidence="8 9">SCAWS-G2</strain>
    </source>
</reference>
<dbReference type="PANTHER" id="PTHR23513">
    <property type="entry name" value="INTEGRAL MEMBRANE EFFLUX PROTEIN-RELATED"/>
    <property type="match status" value="1"/>
</dbReference>
<feature type="transmembrane region" description="Helical" evidence="6">
    <location>
        <begin position="162"/>
        <end position="185"/>
    </location>
</feature>
<feature type="transmembrane region" description="Helical" evidence="6">
    <location>
        <begin position="75"/>
        <end position="95"/>
    </location>
</feature>
<evidence type="ECO:0000259" key="7">
    <source>
        <dbReference type="PROSITE" id="PS50850"/>
    </source>
</evidence>
<feature type="transmembrane region" description="Helical" evidence="6">
    <location>
        <begin position="35"/>
        <end position="55"/>
    </location>
</feature>
<dbReference type="EMBL" id="CP035758">
    <property type="protein sequence ID" value="QBD75637.1"/>
    <property type="molecule type" value="Genomic_DNA"/>
</dbReference>
<dbReference type="PANTHER" id="PTHR23513:SF6">
    <property type="entry name" value="MAJOR FACILITATOR SUPERFAMILY ASSOCIATED DOMAIN-CONTAINING PROTEIN"/>
    <property type="match status" value="1"/>
</dbReference>
<dbReference type="KEGG" id="kbs:EPA93_06305"/>
<dbReference type="RefSeq" id="WP_129886234.1">
    <property type="nucleotide sequence ID" value="NZ_CP035758.1"/>
</dbReference>
<feature type="domain" description="Major facilitator superfamily (MFS) profile" evidence="7">
    <location>
        <begin position="36"/>
        <end position="224"/>
    </location>
</feature>
<dbReference type="InterPro" id="IPR020846">
    <property type="entry name" value="MFS_dom"/>
</dbReference>
<proteinExistence type="predicted"/>
<evidence type="ECO:0000256" key="3">
    <source>
        <dbReference type="ARBA" id="ARBA00022692"/>
    </source>
</evidence>
<dbReference type="OrthoDB" id="144362at2"/>
<evidence type="ECO:0000256" key="5">
    <source>
        <dbReference type="ARBA" id="ARBA00023136"/>
    </source>
</evidence>
<feature type="transmembrane region" description="Helical" evidence="6">
    <location>
        <begin position="127"/>
        <end position="150"/>
    </location>
</feature>
<dbReference type="AlphaFoldDB" id="A0A4P6JKC6"/>
<feature type="transmembrane region" description="Helical" evidence="6">
    <location>
        <begin position="102"/>
        <end position="121"/>
    </location>
</feature>
<feature type="transmembrane region" description="Helical" evidence="6">
    <location>
        <begin position="191"/>
        <end position="215"/>
    </location>
</feature>
<dbReference type="SUPFAM" id="SSF103473">
    <property type="entry name" value="MFS general substrate transporter"/>
    <property type="match status" value="1"/>
</dbReference>
<gene>
    <name evidence="8" type="ORF">EPA93_06305</name>
</gene>
<keyword evidence="5 6" id="KW-0472">Membrane</keyword>
<sequence length="224" mass="23416">MFFIRGVHPAKAVNATTSGIVAQPLTFWHLLSHSFVLQLLLLLIVSVSIGTGAMFEVALPALLHNQLHTSASGYGVIMAAFSIGTVAGSLAAGGLGKVPYRLALSLVCFLIEAALVILLPFMGSVSIGVVIMLGMGLLNGLVVVTVMSVIQGQLPMHLIGRVMSLISFAIYGPYPISVALAGVIVPRYGSTPVFLAVGLLIGVPALVGCLQRSFWQRGGVKLIR</sequence>
<dbReference type="Proteomes" id="UP000290365">
    <property type="component" value="Chromosome"/>
</dbReference>
<keyword evidence="3 6" id="KW-0812">Transmembrane</keyword>
<protein>
    <recommendedName>
        <fullName evidence="7">Major facilitator superfamily (MFS) profile domain-containing protein</fullName>
    </recommendedName>
</protein>
<evidence type="ECO:0000256" key="6">
    <source>
        <dbReference type="SAM" id="Phobius"/>
    </source>
</evidence>
<dbReference type="PROSITE" id="PS50850">
    <property type="entry name" value="MFS"/>
    <property type="match status" value="1"/>
</dbReference>
<comment type="subcellular location">
    <subcellularLocation>
        <location evidence="1">Cell membrane</location>
        <topology evidence="1">Multi-pass membrane protein</topology>
    </subcellularLocation>
</comment>
<keyword evidence="4 6" id="KW-1133">Transmembrane helix</keyword>
<evidence type="ECO:0000256" key="2">
    <source>
        <dbReference type="ARBA" id="ARBA00022475"/>
    </source>
</evidence>
<dbReference type="GO" id="GO:0022857">
    <property type="term" value="F:transmembrane transporter activity"/>
    <property type="evidence" value="ECO:0007669"/>
    <property type="project" value="InterPro"/>
</dbReference>
<accession>A0A4P6JKC6</accession>
<keyword evidence="9" id="KW-1185">Reference proteome</keyword>